<protein>
    <recommendedName>
        <fullName evidence="5">Pentacotripeptide-repeat region of PRORP domain-containing protein</fullName>
    </recommendedName>
</protein>
<feature type="repeat" description="PPR" evidence="1">
    <location>
        <begin position="129"/>
        <end position="163"/>
    </location>
</feature>
<feature type="compositionally biased region" description="Basic and acidic residues" evidence="2">
    <location>
        <begin position="66"/>
        <end position="80"/>
    </location>
</feature>
<dbReference type="Gene3D" id="1.25.40.10">
    <property type="entry name" value="Tetratricopeptide repeat domain"/>
    <property type="match status" value="2"/>
</dbReference>
<dbReference type="AlphaFoldDB" id="A0A8H7F3M4"/>
<evidence type="ECO:0000313" key="4">
    <source>
        <dbReference type="Proteomes" id="UP000629468"/>
    </source>
</evidence>
<dbReference type="Proteomes" id="UP000629468">
    <property type="component" value="Unassembled WGS sequence"/>
</dbReference>
<evidence type="ECO:0000256" key="1">
    <source>
        <dbReference type="PROSITE-ProRule" id="PRU00708"/>
    </source>
</evidence>
<reference evidence="3 4" key="1">
    <citation type="journal article" name="Sci. Rep.">
        <title>Telomere-to-telomere assembled and centromere annotated genomes of the two main subspecies of the button mushroom Agaricus bisporus reveal especially polymorphic chromosome ends.</title>
        <authorList>
            <person name="Sonnenberg A.S.M."/>
            <person name="Sedaghat-Telgerd N."/>
            <person name="Lavrijssen B."/>
            <person name="Ohm R.A."/>
            <person name="Hendrickx P.M."/>
            <person name="Scholtmeijer K."/>
            <person name="Baars J.J.P."/>
            <person name="van Peer A."/>
        </authorList>
    </citation>
    <scope>NUCLEOTIDE SEQUENCE [LARGE SCALE GENOMIC DNA]</scope>
    <source>
        <strain evidence="3 4">H119_p4</strain>
    </source>
</reference>
<dbReference type="Pfam" id="PF13041">
    <property type="entry name" value="PPR_2"/>
    <property type="match status" value="1"/>
</dbReference>
<dbReference type="PANTHER" id="PTHR47938:SF35">
    <property type="entry name" value="PENTATRICOPEPTIDE REPEAT-CONTAINING PROTEIN 4, MITOCHONDRIAL-RELATED"/>
    <property type="match status" value="1"/>
</dbReference>
<feature type="compositionally biased region" description="Low complexity" evidence="2">
    <location>
        <begin position="55"/>
        <end position="65"/>
    </location>
</feature>
<evidence type="ECO:0000256" key="2">
    <source>
        <dbReference type="SAM" id="MobiDB-lite"/>
    </source>
</evidence>
<comment type="caution">
    <text evidence="3">The sequence shown here is derived from an EMBL/GenBank/DDBJ whole genome shotgun (WGS) entry which is preliminary data.</text>
</comment>
<dbReference type="GO" id="GO:0140053">
    <property type="term" value="P:mitochondrial gene expression"/>
    <property type="evidence" value="ECO:0007669"/>
    <property type="project" value="TreeGrafter"/>
</dbReference>
<dbReference type="InterPro" id="IPR002885">
    <property type="entry name" value="PPR_rpt"/>
</dbReference>
<gene>
    <name evidence="3" type="ORF">Agabi119p4_4550</name>
</gene>
<dbReference type="InterPro" id="IPR011990">
    <property type="entry name" value="TPR-like_helical_dom_sf"/>
</dbReference>
<dbReference type="PANTHER" id="PTHR47938">
    <property type="entry name" value="RESPIRATORY COMPLEX I CHAPERONE (CIA84), PUTATIVE (AFU_ORTHOLOGUE AFUA_2G06020)-RELATED"/>
    <property type="match status" value="1"/>
</dbReference>
<feature type="region of interest" description="Disordered" evidence="2">
    <location>
        <begin position="23"/>
        <end position="80"/>
    </location>
</feature>
<name>A0A8H7F3M4_AGABI</name>
<dbReference type="EMBL" id="JABXXO010000006">
    <property type="protein sequence ID" value="KAF7776157.1"/>
    <property type="molecule type" value="Genomic_DNA"/>
</dbReference>
<dbReference type="GO" id="GO:0003729">
    <property type="term" value="F:mRNA binding"/>
    <property type="evidence" value="ECO:0007669"/>
    <property type="project" value="TreeGrafter"/>
</dbReference>
<dbReference type="PROSITE" id="PS51375">
    <property type="entry name" value="PPR"/>
    <property type="match status" value="1"/>
</dbReference>
<proteinExistence type="predicted"/>
<sequence>MLRHTNALFRSLPPSNLRSFSLTSASKGDYRPPDIGQLQPPRWIRRQQLSKTKASRPPVARSPPAKAKEPTRYRSKHLSSEEAIETRSTEGLVLLEPHVLSQRLRKLCERGKLDEAVSLLKTSPLDAQNTPVWNTLIWEALKARRYKVAYSLYVDMKRRGHSPTTRTYLTIFNGLARIEDFSRCTQQLKNARSLYESFRSHIESVKRHDPSSRELSIDPLASYIKILGNARCYREIFDVFYSLDTDGPLAPNPLIFTSIFQTLASQLEPEAKVLPQVNVKLLWSQVIDASKRQNDFVIDSHLATSAISALTRGQTPDHDRAFHIARDFYGLCVPGTQSVQGKLFLTAQTLSAILRLCNVSRNYDICIDFFNQVKRRPSNVGGVELLDRLHLEEVLRAHQSLNVKSSAYQSLQLLQWMLRQELTGPNGGIIRPQASTFNLILLTCWHSADWNSATRTFDLMTGYHSHDFMDGAVASVPRLDRRSNGRNIMPTAESMSSLVRTAYATKSRSHMRQCLRIIDHVGLDKLLARTTETSDGSRKTIKNRGFYVAKLASAIVEMVEYVLAGGTEAKYSEQAKKWRAFAERANLELKESEQEAFISTFKKTVPENVSPLLRTQHQFRKDDRGRFAAFA</sequence>
<accession>A0A8H7F3M4</accession>
<organism evidence="3 4">
    <name type="scientific">Agaricus bisporus var. burnettii</name>
    <dbReference type="NCBI Taxonomy" id="192524"/>
    <lineage>
        <taxon>Eukaryota</taxon>
        <taxon>Fungi</taxon>
        <taxon>Dikarya</taxon>
        <taxon>Basidiomycota</taxon>
        <taxon>Agaricomycotina</taxon>
        <taxon>Agaricomycetes</taxon>
        <taxon>Agaricomycetidae</taxon>
        <taxon>Agaricales</taxon>
        <taxon>Agaricineae</taxon>
        <taxon>Agaricaceae</taxon>
        <taxon>Agaricus</taxon>
    </lineage>
</organism>
<evidence type="ECO:0008006" key="5">
    <source>
        <dbReference type="Google" id="ProtNLM"/>
    </source>
</evidence>
<evidence type="ECO:0000313" key="3">
    <source>
        <dbReference type="EMBL" id="KAF7776157.1"/>
    </source>
</evidence>
<dbReference type="GO" id="GO:0005739">
    <property type="term" value="C:mitochondrion"/>
    <property type="evidence" value="ECO:0007669"/>
    <property type="project" value="TreeGrafter"/>
</dbReference>